<sequence length="65" mass="7454">MKPLSLDIINASAPYEVYWHEKSRTYRFKSDFGVLLAIGFDDDDIIENAESYVFSIINVNKIPSP</sequence>
<evidence type="ECO:0000313" key="1">
    <source>
        <dbReference type="EMBL" id="MCW4094618.1"/>
    </source>
</evidence>
<proteinExistence type="predicted"/>
<dbReference type="AlphaFoldDB" id="A0AAW5U4Y2"/>
<comment type="caution">
    <text evidence="1">The sequence shown here is derived from an EMBL/GenBank/DDBJ whole genome shotgun (WGS) entry which is preliminary data.</text>
</comment>
<dbReference type="RefSeq" id="WP_264959967.1">
    <property type="nucleotide sequence ID" value="NZ_JAPDUQ010000003.1"/>
</dbReference>
<protein>
    <submittedName>
        <fullName evidence="1">Uncharacterized protein</fullName>
    </submittedName>
</protein>
<gene>
    <name evidence="1" type="ORF">ONT05_13885</name>
</gene>
<accession>A0AAW5U4Y2</accession>
<organism evidence="1 2">
    <name type="scientific">Segatella copri</name>
    <dbReference type="NCBI Taxonomy" id="165179"/>
    <lineage>
        <taxon>Bacteria</taxon>
        <taxon>Pseudomonadati</taxon>
        <taxon>Bacteroidota</taxon>
        <taxon>Bacteroidia</taxon>
        <taxon>Bacteroidales</taxon>
        <taxon>Prevotellaceae</taxon>
        <taxon>Segatella</taxon>
    </lineage>
</organism>
<dbReference type="EMBL" id="JAPDUS010000034">
    <property type="protein sequence ID" value="MCW4094618.1"/>
    <property type="molecule type" value="Genomic_DNA"/>
</dbReference>
<evidence type="ECO:0000313" key="2">
    <source>
        <dbReference type="Proteomes" id="UP001209074"/>
    </source>
</evidence>
<name>A0AAW5U4Y2_9BACT</name>
<reference evidence="1" key="1">
    <citation type="submission" date="2022-11" db="EMBL/GenBank/DDBJ databases">
        <title>Genomic repertoires linked with pathogenic potency of arthritogenic Prevotella copri isolated from the gut of rheumatoid arthritis patients.</title>
        <authorList>
            <person name="Nii T."/>
            <person name="Maeda Y."/>
            <person name="Motooka D."/>
            <person name="Naito M."/>
            <person name="Matsumoto Y."/>
            <person name="Ogawa T."/>
            <person name="Oguro-Igashira E."/>
            <person name="Kishikawa T."/>
            <person name="Yamashita M."/>
            <person name="Koizumi S."/>
            <person name="Kurakawa T."/>
            <person name="Okumura R."/>
            <person name="Kayama H."/>
            <person name="Murakami M."/>
            <person name="Sakaguchi T."/>
            <person name="Das B."/>
            <person name="Nakamura S."/>
            <person name="Okada Y."/>
            <person name="Kumanogoh A."/>
            <person name="Takeda K."/>
        </authorList>
    </citation>
    <scope>NUCLEOTIDE SEQUENCE</scope>
    <source>
        <strain evidence="1">N016-13</strain>
    </source>
</reference>
<dbReference type="Proteomes" id="UP001209074">
    <property type="component" value="Unassembled WGS sequence"/>
</dbReference>